<dbReference type="GO" id="GO:0005524">
    <property type="term" value="F:ATP binding"/>
    <property type="evidence" value="ECO:0007669"/>
    <property type="project" value="UniProtKB-KW"/>
</dbReference>
<dbReference type="PANTHER" id="PTHR43023:SF6">
    <property type="entry name" value="INTERMEMBRANE PHOSPHOLIPID TRANSPORT SYSTEM ATP-BINDING PROTEIN MLAF"/>
    <property type="match status" value="1"/>
</dbReference>
<accession>A0A846R5Y7</accession>
<keyword evidence="1" id="KW-0813">Transport</keyword>
<feature type="domain" description="ABC transporter" evidence="4">
    <location>
        <begin position="2"/>
        <end position="238"/>
    </location>
</feature>
<dbReference type="InterPro" id="IPR003439">
    <property type="entry name" value="ABC_transporter-like_ATP-bd"/>
</dbReference>
<dbReference type="PROSITE" id="PS50893">
    <property type="entry name" value="ABC_TRANSPORTER_2"/>
    <property type="match status" value="1"/>
</dbReference>
<dbReference type="Gene3D" id="3.40.50.300">
    <property type="entry name" value="P-loop containing nucleotide triphosphate hydrolases"/>
    <property type="match status" value="1"/>
</dbReference>
<evidence type="ECO:0000313" key="6">
    <source>
        <dbReference type="Proteomes" id="UP000590442"/>
    </source>
</evidence>
<dbReference type="Proteomes" id="UP000590442">
    <property type="component" value="Unassembled WGS sequence"/>
</dbReference>
<dbReference type="AlphaFoldDB" id="A0A846R5Y7"/>
<keyword evidence="6" id="KW-1185">Reference proteome</keyword>
<dbReference type="PANTHER" id="PTHR43023">
    <property type="entry name" value="PROTEIN TRIGALACTOSYLDIACYLGLYCEROL 3, CHLOROPLASTIC"/>
    <property type="match status" value="1"/>
</dbReference>
<comment type="caution">
    <text evidence="5">The sequence shown here is derived from an EMBL/GenBank/DDBJ whole genome shotgun (WGS) entry which is preliminary data.</text>
</comment>
<evidence type="ECO:0000256" key="3">
    <source>
        <dbReference type="ARBA" id="ARBA00022840"/>
    </source>
</evidence>
<dbReference type="RefSeq" id="WP_167966249.1">
    <property type="nucleotide sequence ID" value="NZ_JAATJJ010000002.1"/>
</dbReference>
<evidence type="ECO:0000256" key="2">
    <source>
        <dbReference type="ARBA" id="ARBA00022741"/>
    </source>
</evidence>
<dbReference type="InterPro" id="IPR027417">
    <property type="entry name" value="P-loop_NTPase"/>
</dbReference>
<evidence type="ECO:0000313" key="5">
    <source>
        <dbReference type="EMBL" id="NJB72794.1"/>
    </source>
</evidence>
<sequence>MITVENIHKTFGDTHVLKGISTTFDTGKTNLIIGQSGSGKTVFLKCLLGLFTPEEGSIDYDGKTYSELTSAEKRDLRQEMGMVFQGSALFDSMTVEGNVMFPLGMFTKQSKSEMQDRVGFVLKRVNLIDAHHKYPSEISGGMQKRVAIARAIVMNPKYLFCDEPNSGLDPKTAILIDNLIKEITEEYDITTVINTHDMNSVMEIGEKIVFLKNGIKEWEGSKNEIFKTDNEAVTNFVYSSELFKKVRQMYIEERN</sequence>
<evidence type="ECO:0000259" key="4">
    <source>
        <dbReference type="PROSITE" id="PS50893"/>
    </source>
</evidence>
<keyword evidence="3 5" id="KW-0067">ATP-binding</keyword>
<dbReference type="Pfam" id="PF00005">
    <property type="entry name" value="ABC_tran"/>
    <property type="match status" value="1"/>
</dbReference>
<evidence type="ECO:0000256" key="1">
    <source>
        <dbReference type="ARBA" id="ARBA00022448"/>
    </source>
</evidence>
<gene>
    <name evidence="5" type="ORF">GGR42_003285</name>
</gene>
<dbReference type="InterPro" id="IPR017871">
    <property type="entry name" value="ABC_transporter-like_CS"/>
</dbReference>
<dbReference type="EMBL" id="JAATJJ010000002">
    <property type="protein sequence ID" value="NJB72794.1"/>
    <property type="molecule type" value="Genomic_DNA"/>
</dbReference>
<organism evidence="5 6">
    <name type="scientific">Saonia flava</name>
    <dbReference type="NCBI Taxonomy" id="523696"/>
    <lineage>
        <taxon>Bacteria</taxon>
        <taxon>Pseudomonadati</taxon>
        <taxon>Bacteroidota</taxon>
        <taxon>Flavobacteriia</taxon>
        <taxon>Flavobacteriales</taxon>
        <taxon>Flavobacteriaceae</taxon>
        <taxon>Saonia</taxon>
    </lineage>
</organism>
<reference evidence="5 6" key="1">
    <citation type="submission" date="2020-03" db="EMBL/GenBank/DDBJ databases">
        <title>Genomic Encyclopedia of Type Strains, Phase IV (KMG-IV): sequencing the most valuable type-strain genomes for metagenomic binning, comparative biology and taxonomic classification.</title>
        <authorList>
            <person name="Goeker M."/>
        </authorList>
    </citation>
    <scope>NUCLEOTIDE SEQUENCE [LARGE SCALE GENOMIC DNA]</scope>
    <source>
        <strain evidence="5 6">DSM 29762</strain>
    </source>
</reference>
<dbReference type="GO" id="GO:0016887">
    <property type="term" value="F:ATP hydrolysis activity"/>
    <property type="evidence" value="ECO:0007669"/>
    <property type="project" value="InterPro"/>
</dbReference>
<proteinExistence type="predicted"/>
<dbReference type="SMART" id="SM00382">
    <property type="entry name" value="AAA"/>
    <property type="match status" value="1"/>
</dbReference>
<protein>
    <submittedName>
        <fullName evidence="5">Phospholipid/cholesterol/gamma-HCH transport system ATP-binding protein</fullName>
    </submittedName>
</protein>
<dbReference type="SUPFAM" id="SSF52540">
    <property type="entry name" value="P-loop containing nucleoside triphosphate hydrolases"/>
    <property type="match status" value="1"/>
</dbReference>
<keyword evidence="2" id="KW-0547">Nucleotide-binding</keyword>
<name>A0A846R5Y7_9FLAO</name>
<dbReference type="InterPro" id="IPR003593">
    <property type="entry name" value="AAA+_ATPase"/>
</dbReference>
<dbReference type="PROSITE" id="PS00211">
    <property type="entry name" value="ABC_TRANSPORTER_1"/>
    <property type="match status" value="1"/>
</dbReference>